<dbReference type="PANTHER" id="PTHR16201">
    <property type="entry name" value="SEVEN TRANSMEMBRANE PROTEIN 1-RELATED"/>
    <property type="match status" value="1"/>
</dbReference>
<dbReference type="OrthoDB" id="8048523at2759"/>
<feature type="transmembrane region" description="Helical" evidence="2">
    <location>
        <begin position="214"/>
        <end position="233"/>
    </location>
</feature>
<feature type="transmembrane region" description="Helical" evidence="2">
    <location>
        <begin position="254"/>
        <end position="272"/>
    </location>
</feature>
<feature type="transmembrane region" description="Helical" evidence="2">
    <location>
        <begin position="172"/>
        <end position="194"/>
    </location>
</feature>
<name>A0A8B7YB86_ACAPL</name>
<keyword evidence="2" id="KW-0472">Membrane</keyword>
<feature type="transmembrane region" description="Helical" evidence="2">
    <location>
        <begin position="85"/>
        <end position="106"/>
    </location>
</feature>
<dbReference type="PANTHER" id="PTHR16201:SF34">
    <property type="entry name" value="LYSOSOMAL AMINO ACID TRANSPORTER 1"/>
    <property type="match status" value="1"/>
</dbReference>
<evidence type="ECO:0000256" key="2">
    <source>
        <dbReference type="SAM" id="Phobius"/>
    </source>
</evidence>
<feature type="transmembrane region" description="Helical" evidence="2">
    <location>
        <begin position="112"/>
        <end position="131"/>
    </location>
</feature>
<reference evidence="4 5" key="1">
    <citation type="submission" date="2025-04" db="UniProtKB">
        <authorList>
            <consortium name="RefSeq"/>
        </authorList>
    </citation>
    <scope>IDENTIFICATION</scope>
</reference>
<evidence type="ECO:0000256" key="1">
    <source>
        <dbReference type="SAM" id="MobiDB-lite"/>
    </source>
</evidence>
<keyword evidence="2" id="KW-1133">Transmembrane helix</keyword>
<feature type="transmembrane region" description="Helical" evidence="2">
    <location>
        <begin position="50"/>
        <end position="73"/>
    </location>
</feature>
<dbReference type="Proteomes" id="UP000694845">
    <property type="component" value="Unplaced"/>
</dbReference>
<evidence type="ECO:0000313" key="3">
    <source>
        <dbReference type="Proteomes" id="UP000694845"/>
    </source>
</evidence>
<gene>
    <name evidence="4 5" type="primary">LOC110979195</name>
</gene>
<sequence length="543" mass="61905">MNNSTVTIATTIEVENQTTHAMVTAMENCSEGSQIVWSSLGMCLKSPLQYVAFCFAIVSLCFWLISHLFLLRARHLQGNASRRQFFTLVHICSANLCNVVGARLSGQLGTQVLIAGYFVGADLVFFIHYVFTRCITKPQQSDGIPYTIYNPTGEWKSPDRARGKQNGDRTRIMCLLLAWLPAMIYMPLASSPWQPRRMEKFGPGRKLMMVSESSLDNFGFTLGVFAIVIYGLAKVPVVKDGFRQSDYLLRHAHVNNFAILANICYVLSIIIYDQGLDFLLNALPWLLICTVCTLFDVIVLYLIARQQRQRIREEAAQRWEEGRDPSVRAYEDGREDGSELNDDGDEGWVPKQEPRLAAIHEDEEDESDESLILREPHTPLLLFKKQPPRTQANLNHSGRGAGRYDDMQGEIDVERTGQRSPIQALPPPPQHPRGGRRQKEVSKTIDNFGEDLEWDLSDMSKTYKEEDEIDEEEDEEDEEVIWDEDLIRREVEAELRRREGQGSGMMDPQGDNLSDISVRSLEFEDIPVDEDLEEGIQDEWFES</sequence>
<keyword evidence="3" id="KW-1185">Reference proteome</keyword>
<dbReference type="KEGG" id="aplc:110979195"/>
<feature type="region of interest" description="Disordered" evidence="1">
    <location>
        <begin position="315"/>
        <end position="350"/>
    </location>
</feature>
<feature type="compositionally biased region" description="Acidic residues" evidence="1">
    <location>
        <begin position="465"/>
        <end position="479"/>
    </location>
</feature>
<dbReference type="GO" id="GO:0015174">
    <property type="term" value="F:basic amino acid transmembrane transporter activity"/>
    <property type="evidence" value="ECO:0007669"/>
    <property type="project" value="TreeGrafter"/>
</dbReference>
<dbReference type="RefSeq" id="XP_022090484.1">
    <property type="nucleotide sequence ID" value="XM_022234792.1"/>
</dbReference>
<accession>A0A8B7YB86</accession>
<feature type="compositionally biased region" description="Basic and acidic residues" evidence="1">
    <location>
        <begin position="315"/>
        <end position="337"/>
    </location>
</feature>
<keyword evidence="2" id="KW-0812">Transmembrane</keyword>
<dbReference type="AlphaFoldDB" id="A0A8B7YB86"/>
<dbReference type="GeneID" id="110979195"/>
<protein>
    <submittedName>
        <fullName evidence="4 5">Uncharacterized protein LOC110979195 isoform X1</fullName>
    </submittedName>
</protein>
<dbReference type="InterPro" id="IPR051415">
    <property type="entry name" value="LAAT-1"/>
</dbReference>
<proteinExistence type="predicted"/>
<dbReference type="RefSeq" id="XP_022090483.1">
    <property type="nucleotide sequence ID" value="XM_022234791.1"/>
</dbReference>
<feature type="transmembrane region" description="Helical" evidence="2">
    <location>
        <begin position="284"/>
        <end position="304"/>
    </location>
</feature>
<organism evidence="3 4">
    <name type="scientific">Acanthaster planci</name>
    <name type="common">Crown-of-thorns starfish</name>
    <dbReference type="NCBI Taxonomy" id="133434"/>
    <lineage>
        <taxon>Eukaryota</taxon>
        <taxon>Metazoa</taxon>
        <taxon>Echinodermata</taxon>
        <taxon>Eleutherozoa</taxon>
        <taxon>Asterozoa</taxon>
        <taxon>Asteroidea</taxon>
        <taxon>Valvatacea</taxon>
        <taxon>Valvatida</taxon>
        <taxon>Acanthasteridae</taxon>
        <taxon>Acanthaster</taxon>
    </lineage>
</organism>
<evidence type="ECO:0000313" key="4">
    <source>
        <dbReference type="RefSeq" id="XP_022090483.1"/>
    </source>
</evidence>
<evidence type="ECO:0000313" key="5">
    <source>
        <dbReference type="RefSeq" id="XP_022090484.1"/>
    </source>
</evidence>
<feature type="region of interest" description="Disordered" evidence="1">
    <location>
        <begin position="416"/>
        <end position="479"/>
    </location>
</feature>
<dbReference type="GO" id="GO:0016020">
    <property type="term" value="C:membrane"/>
    <property type="evidence" value="ECO:0007669"/>
    <property type="project" value="TreeGrafter"/>
</dbReference>